<evidence type="ECO:0000256" key="4">
    <source>
        <dbReference type="ARBA" id="ARBA00023136"/>
    </source>
</evidence>
<evidence type="ECO:0000256" key="5">
    <source>
        <dbReference type="SAM" id="Phobius"/>
    </source>
</evidence>
<feature type="transmembrane region" description="Helical" evidence="5">
    <location>
        <begin position="141"/>
        <end position="160"/>
    </location>
</feature>
<evidence type="ECO:0000256" key="2">
    <source>
        <dbReference type="ARBA" id="ARBA00022692"/>
    </source>
</evidence>
<evidence type="ECO:0000313" key="6">
    <source>
        <dbReference type="EMBL" id="UNI17063.1"/>
    </source>
</evidence>
<comment type="subcellular location">
    <subcellularLocation>
        <location evidence="1">Membrane</location>
        <topology evidence="1">Multi-pass membrane protein</topology>
    </subcellularLocation>
</comment>
<evidence type="ECO:0000256" key="1">
    <source>
        <dbReference type="ARBA" id="ARBA00004141"/>
    </source>
</evidence>
<reference evidence="6" key="1">
    <citation type="submission" date="2021-11" db="EMBL/GenBank/DDBJ databases">
        <title>Purpureocillium_takamizusanense_genome.</title>
        <authorList>
            <person name="Nguyen N.-H."/>
        </authorList>
    </citation>
    <scope>NUCLEOTIDE SEQUENCE</scope>
    <source>
        <strain evidence="6">PT3</strain>
    </source>
</reference>
<proteinExistence type="predicted"/>
<dbReference type="Proteomes" id="UP000829364">
    <property type="component" value="Chromosome 2"/>
</dbReference>
<keyword evidence="4 5" id="KW-0472">Membrane</keyword>
<keyword evidence="7" id="KW-1185">Reference proteome</keyword>
<dbReference type="GO" id="GO:0005886">
    <property type="term" value="C:plasma membrane"/>
    <property type="evidence" value="ECO:0007669"/>
    <property type="project" value="TreeGrafter"/>
</dbReference>
<organism evidence="6 7">
    <name type="scientific">Purpureocillium takamizusanense</name>
    <dbReference type="NCBI Taxonomy" id="2060973"/>
    <lineage>
        <taxon>Eukaryota</taxon>
        <taxon>Fungi</taxon>
        <taxon>Dikarya</taxon>
        <taxon>Ascomycota</taxon>
        <taxon>Pezizomycotina</taxon>
        <taxon>Sordariomycetes</taxon>
        <taxon>Hypocreomycetidae</taxon>
        <taxon>Hypocreales</taxon>
        <taxon>Ophiocordycipitaceae</taxon>
        <taxon>Purpureocillium</taxon>
    </lineage>
</organism>
<dbReference type="GO" id="GO:0000324">
    <property type="term" value="C:fungal-type vacuole"/>
    <property type="evidence" value="ECO:0007669"/>
    <property type="project" value="TreeGrafter"/>
</dbReference>
<dbReference type="RefSeq" id="XP_047840544.1">
    <property type="nucleotide sequence ID" value="XM_047984570.1"/>
</dbReference>
<feature type="transmembrane region" description="Helical" evidence="5">
    <location>
        <begin position="223"/>
        <end position="241"/>
    </location>
</feature>
<evidence type="ECO:0008006" key="8">
    <source>
        <dbReference type="Google" id="ProtNLM"/>
    </source>
</evidence>
<dbReference type="KEGG" id="ptkz:JDV02_003443"/>
<feature type="transmembrane region" description="Helical" evidence="5">
    <location>
        <begin position="180"/>
        <end position="203"/>
    </location>
</feature>
<evidence type="ECO:0000313" key="7">
    <source>
        <dbReference type="Proteomes" id="UP000829364"/>
    </source>
</evidence>
<dbReference type="PANTHER" id="PTHR31465:SF7">
    <property type="entry name" value="SPHINGOID LONG-CHAIN BASE TRANSPORTER RSB1"/>
    <property type="match status" value="1"/>
</dbReference>
<dbReference type="PANTHER" id="PTHR31465">
    <property type="entry name" value="PROTEIN RTA1-RELATED"/>
    <property type="match status" value="1"/>
</dbReference>
<feature type="transmembrane region" description="Helical" evidence="5">
    <location>
        <begin position="261"/>
        <end position="280"/>
    </location>
</feature>
<feature type="transmembrane region" description="Helical" evidence="5">
    <location>
        <begin position="100"/>
        <end position="129"/>
    </location>
</feature>
<keyword evidence="2 5" id="KW-0812">Transmembrane</keyword>
<dbReference type="InterPro" id="IPR007568">
    <property type="entry name" value="RTA1"/>
</dbReference>
<gene>
    <name evidence="6" type="ORF">JDV02_003443</name>
</gene>
<dbReference type="OrthoDB" id="4521223at2759"/>
<accession>A0A9Q8QBL4</accession>
<dbReference type="EMBL" id="CP086355">
    <property type="protein sequence ID" value="UNI17063.1"/>
    <property type="molecule type" value="Genomic_DNA"/>
</dbReference>
<feature type="transmembrane region" description="Helical" evidence="5">
    <location>
        <begin position="43"/>
        <end position="63"/>
    </location>
</feature>
<evidence type="ECO:0000256" key="3">
    <source>
        <dbReference type="ARBA" id="ARBA00022989"/>
    </source>
</evidence>
<keyword evidence="3 5" id="KW-1133">Transmembrane helix</keyword>
<dbReference type="Pfam" id="PF04479">
    <property type="entry name" value="RTA1"/>
    <property type="match status" value="1"/>
</dbReference>
<dbReference type="AlphaFoldDB" id="A0A9Q8QBL4"/>
<feature type="transmembrane region" description="Helical" evidence="5">
    <location>
        <begin position="70"/>
        <end position="88"/>
    </location>
</feature>
<name>A0A9Q8QBL4_9HYPO</name>
<protein>
    <recommendedName>
        <fullName evidence="8">Sphingoid long-chain base transporter RSB1</fullName>
    </recommendedName>
</protein>
<dbReference type="GeneID" id="72065400"/>
<sequence>MTSPSPSPRTTTPANVVVFGPGANCTLAICPVELSTYKYRPSLGANAVLLALFFVAMNIHVYLGLRWRTWWFMVFMMVGCGAEIIGYVGRILLYTNPFSYAGFLIQVIFITGGPAFYSAAIYILLSVTIEHLASDLSRIKPVFFYWMFIAADLVCIALQASGGALSTVSLGASQTGVKVALAGLALQVVVLFIFCLSFADYMIRYFLSSGSAGKRPITARMRVFFGFLSLAVLCILGRCSYRCYELSQGYRDSDVITNEGLFIGLEGVLIVVSVFALIVAHPGRVFGCQDQVALESTGRCAEDMSEK</sequence>